<keyword evidence="1" id="KW-1133">Transmembrane helix</keyword>
<feature type="transmembrane region" description="Helical" evidence="1">
    <location>
        <begin position="75"/>
        <end position="93"/>
    </location>
</feature>
<feature type="transmembrane region" description="Helical" evidence="1">
    <location>
        <begin position="9"/>
        <end position="30"/>
    </location>
</feature>
<dbReference type="EMBL" id="CAADEX010000274">
    <property type="protein sequence ID" value="VFJ70303.1"/>
    <property type="molecule type" value="Genomic_DNA"/>
</dbReference>
<proteinExistence type="predicted"/>
<feature type="transmembrane region" description="Helical" evidence="1">
    <location>
        <begin position="105"/>
        <end position="126"/>
    </location>
</feature>
<reference evidence="2" key="1">
    <citation type="submission" date="2019-02" db="EMBL/GenBank/DDBJ databases">
        <authorList>
            <person name="Gruber-Vodicka R. H."/>
            <person name="Seah K. B. B."/>
        </authorList>
    </citation>
    <scope>NUCLEOTIDE SEQUENCE</scope>
    <source>
        <strain evidence="2">BECK_DK47</strain>
    </source>
</reference>
<dbReference type="AlphaFoldDB" id="A0A450TQG6"/>
<accession>A0A450TQG6</accession>
<protein>
    <submittedName>
        <fullName evidence="2">Uncharacterized protein</fullName>
    </submittedName>
</protein>
<evidence type="ECO:0000313" key="2">
    <source>
        <dbReference type="EMBL" id="VFJ70303.1"/>
    </source>
</evidence>
<gene>
    <name evidence="2" type="ORF">BECKDK2373B_GA0170837_12741</name>
</gene>
<keyword evidence="1" id="KW-0812">Transmembrane</keyword>
<name>A0A450TQG6_9GAMM</name>
<evidence type="ECO:0000256" key="1">
    <source>
        <dbReference type="SAM" id="Phobius"/>
    </source>
</evidence>
<feature type="transmembrane region" description="Helical" evidence="1">
    <location>
        <begin position="42"/>
        <end position="63"/>
    </location>
</feature>
<feature type="transmembrane region" description="Helical" evidence="1">
    <location>
        <begin position="131"/>
        <end position="152"/>
    </location>
</feature>
<keyword evidence="1" id="KW-0472">Membrane</keyword>
<sequence>MSNTVEKPFLGLLAGIALLADLITLGQFVLSGTFEEFWTSQWVLGIVFIVTLLVVGVSFLILAGKEDIISDVVPFFGGIYMLLAMGFYLFFGFLQSQGEVSFGDFVGGGLLLIVLIAISIICIAFAKSKEFFILSSYGPATCSLLFAFIIIYKYIFNAVTFEFGVFSGELILLISGALLFTAINYMASNCNDCS</sequence>
<feature type="transmembrane region" description="Helical" evidence="1">
    <location>
        <begin position="164"/>
        <end position="187"/>
    </location>
</feature>
<organism evidence="2">
    <name type="scientific">Candidatus Kentrum sp. DK</name>
    <dbReference type="NCBI Taxonomy" id="2126562"/>
    <lineage>
        <taxon>Bacteria</taxon>
        <taxon>Pseudomonadati</taxon>
        <taxon>Pseudomonadota</taxon>
        <taxon>Gammaproteobacteria</taxon>
        <taxon>Candidatus Kentrum</taxon>
    </lineage>
</organism>